<dbReference type="AlphaFoldDB" id="A0A9R1VUG9"/>
<comment type="caution">
    <text evidence="2">The sequence shown here is derived from an EMBL/GenBank/DDBJ whole genome shotgun (WGS) entry which is preliminary data.</text>
</comment>
<proteinExistence type="predicted"/>
<gene>
    <name evidence="2" type="ORF">LSAT_V11C400169330</name>
</gene>
<evidence type="ECO:0000313" key="2">
    <source>
        <dbReference type="EMBL" id="KAJ0212761.1"/>
    </source>
</evidence>
<protein>
    <submittedName>
        <fullName evidence="2">Uncharacterized protein</fullName>
    </submittedName>
</protein>
<accession>A0A9R1VUG9</accession>
<evidence type="ECO:0000256" key="1">
    <source>
        <dbReference type="SAM" id="MobiDB-lite"/>
    </source>
</evidence>
<keyword evidence="3" id="KW-1185">Reference proteome</keyword>
<reference evidence="2 3" key="1">
    <citation type="journal article" date="2017" name="Nat. Commun.">
        <title>Genome assembly with in vitro proximity ligation data and whole-genome triplication in lettuce.</title>
        <authorList>
            <person name="Reyes-Chin-Wo S."/>
            <person name="Wang Z."/>
            <person name="Yang X."/>
            <person name="Kozik A."/>
            <person name="Arikit S."/>
            <person name="Song C."/>
            <person name="Xia L."/>
            <person name="Froenicke L."/>
            <person name="Lavelle D.O."/>
            <person name="Truco M.J."/>
            <person name="Xia R."/>
            <person name="Zhu S."/>
            <person name="Xu C."/>
            <person name="Xu H."/>
            <person name="Xu X."/>
            <person name="Cox K."/>
            <person name="Korf I."/>
            <person name="Meyers B.C."/>
            <person name="Michelmore R.W."/>
        </authorList>
    </citation>
    <scope>NUCLEOTIDE SEQUENCE [LARGE SCALE GENOMIC DNA]</scope>
    <source>
        <strain evidence="3">cv. Salinas</strain>
        <tissue evidence="2">Seedlings</tissue>
    </source>
</reference>
<sequence length="87" mass="9627">MRLPLQKYPFFPPTTYCRIRCNWATKGAGVSDERQGSDSKGVVELTNGSSGMQYSRHNNSLLRRAVSDSSSNLLPCPAIFQSSCIQL</sequence>
<feature type="region of interest" description="Disordered" evidence="1">
    <location>
        <begin position="29"/>
        <end position="50"/>
    </location>
</feature>
<dbReference type="EMBL" id="NBSK02000004">
    <property type="protein sequence ID" value="KAJ0212761.1"/>
    <property type="molecule type" value="Genomic_DNA"/>
</dbReference>
<organism evidence="2 3">
    <name type="scientific">Lactuca sativa</name>
    <name type="common">Garden lettuce</name>
    <dbReference type="NCBI Taxonomy" id="4236"/>
    <lineage>
        <taxon>Eukaryota</taxon>
        <taxon>Viridiplantae</taxon>
        <taxon>Streptophyta</taxon>
        <taxon>Embryophyta</taxon>
        <taxon>Tracheophyta</taxon>
        <taxon>Spermatophyta</taxon>
        <taxon>Magnoliopsida</taxon>
        <taxon>eudicotyledons</taxon>
        <taxon>Gunneridae</taxon>
        <taxon>Pentapetalae</taxon>
        <taxon>asterids</taxon>
        <taxon>campanulids</taxon>
        <taxon>Asterales</taxon>
        <taxon>Asteraceae</taxon>
        <taxon>Cichorioideae</taxon>
        <taxon>Cichorieae</taxon>
        <taxon>Lactucinae</taxon>
        <taxon>Lactuca</taxon>
    </lineage>
</organism>
<dbReference type="Proteomes" id="UP000235145">
    <property type="component" value="Unassembled WGS sequence"/>
</dbReference>
<name>A0A9R1VUG9_LACSA</name>
<evidence type="ECO:0000313" key="3">
    <source>
        <dbReference type="Proteomes" id="UP000235145"/>
    </source>
</evidence>